<dbReference type="EMBL" id="BMQD01000006">
    <property type="protein sequence ID" value="GGK62590.1"/>
    <property type="molecule type" value="Genomic_DNA"/>
</dbReference>
<comment type="caution">
    <text evidence="1">The sequence shown here is derived from an EMBL/GenBank/DDBJ whole genome shotgun (WGS) entry which is preliminary data.</text>
</comment>
<gene>
    <name evidence="1" type="ORF">GCM10010126_22430</name>
</gene>
<name>A0AA37F3Z1_9ACTN</name>
<sequence>MDVNDLAAEPKRGRAERSVGLASGGLARQLVVGIARYRSHSDRTSSADKCASECARYSDDSSDDRYDAAIHIGPNVWRRSDI</sequence>
<protein>
    <submittedName>
        <fullName evidence="1">Uncharacterized protein</fullName>
    </submittedName>
</protein>
<dbReference type="AlphaFoldDB" id="A0AA37F3Z1"/>
<evidence type="ECO:0000313" key="2">
    <source>
        <dbReference type="Proteomes" id="UP000627984"/>
    </source>
</evidence>
<dbReference type="Proteomes" id="UP000627984">
    <property type="component" value="Unassembled WGS sequence"/>
</dbReference>
<reference evidence="1" key="1">
    <citation type="journal article" date="2014" name="Int. J. Syst. Evol. Microbiol.">
        <title>Complete genome sequence of Corynebacterium casei LMG S-19264T (=DSM 44701T), isolated from a smear-ripened cheese.</title>
        <authorList>
            <consortium name="US DOE Joint Genome Institute (JGI-PGF)"/>
            <person name="Walter F."/>
            <person name="Albersmeier A."/>
            <person name="Kalinowski J."/>
            <person name="Ruckert C."/>
        </authorList>
    </citation>
    <scope>NUCLEOTIDE SEQUENCE</scope>
    <source>
        <strain evidence="1">JCM 3093</strain>
    </source>
</reference>
<reference evidence="1" key="2">
    <citation type="submission" date="2022-09" db="EMBL/GenBank/DDBJ databases">
        <authorList>
            <person name="Sun Q."/>
            <person name="Ohkuma M."/>
        </authorList>
    </citation>
    <scope>NUCLEOTIDE SEQUENCE</scope>
    <source>
        <strain evidence="1">JCM 3093</strain>
    </source>
</reference>
<evidence type="ECO:0000313" key="1">
    <source>
        <dbReference type="EMBL" id="GGK62590.1"/>
    </source>
</evidence>
<organism evidence="1 2">
    <name type="scientific">Planomonospora parontospora</name>
    <dbReference type="NCBI Taxonomy" id="58119"/>
    <lineage>
        <taxon>Bacteria</taxon>
        <taxon>Bacillati</taxon>
        <taxon>Actinomycetota</taxon>
        <taxon>Actinomycetes</taxon>
        <taxon>Streptosporangiales</taxon>
        <taxon>Streptosporangiaceae</taxon>
        <taxon>Planomonospora</taxon>
    </lineage>
</organism>
<proteinExistence type="predicted"/>
<accession>A0AA37F3Z1</accession>